<dbReference type="AlphaFoldDB" id="A0A9N9F9E9"/>
<dbReference type="EMBL" id="CAJVPQ010000906">
    <property type="protein sequence ID" value="CAG8518793.1"/>
    <property type="molecule type" value="Genomic_DNA"/>
</dbReference>
<evidence type="ECO:0000313" key="1">
    <source>
        <dbReference type="EMBL" id="CAG8518793.1"/>
    </source>
</evidence>
<evidence type="ECO:0000313" key="2">
    <source>
        <dbReference type="Proteomes" id="UP000789570"/>
    </source>
</evidence>
<name>A0A9N9F9E9_9GLOM</name>
<dbReference type="GO" id="GO:0000712">
    <property type="term" value="P:resolution of meiotic recombination intermediates"/>
    <property type="evidence" value="ECO:0007669"/>
    <property type="project" value="TreeGrafter"/>
</dbReference>
<dbReference type="Proteomes" id="UP000789570">
    <property type="component" value="Unassembled WGS sequence"/>
</dbReference>
<accession>A0A9N9F9E9</accession>
<dbReference type="GO" id="GO:0033557">
    <property type="term" value="C:Slx1-Slx4 complex"/>
    <property type="evidence" value="ECO:0007669"/>
    <property type="project" value="TreeGrafter"/>
</dbReference>
<protein>
    <submittedName>
        <fullName evidence="1">1297_t:CDS:1</fullName>
    </submittedName>
</protein>
<keyword evidence="2" id="KW-1185">Reference proteome</keyword>
<sequence>MYNSAKSEKRHRIKELLKRKQQTAHPKVNESKINTVTTNSSNVTTENVAEQLPIAKFMTTTNNNTKPTDITTELCVCVICGKDLSCSSLNTREKHFNACLDDKIEIETNSTSFKKSGEKQQENKEQKNSLFAIAIVCPCCNRTFKAKTEKGKLEHFKKCGKKYKHTPSKMLEFLQELKIKYGRDHPYTMNSIGLTSRSISSLHTLTRPKEKKLTNYFNPISKDKNETAKIEHTYNYFSSIVFKAISTVESSNNCKRKVDDDDDDDFQVGVALSRSMLPPERKSRRKKIKYDLNTTPILPCAEAINKAKERAVSMFFNRPTINEITKHLSSKPEFSKSKVGEKYTCRNYKEIEGYSKRKRHSFTWWEIQAFGGDDNPLSREDYITDMIWHYHT</sequence>
<comment type="caution">
    <text evidence="1">The sequence shown here is derived from an EMBL/GenBank/DDBJ whole genome shotgun (WGS) entry which is preliminary data.</text>
</comment>
<dbReference type="PANTHER" id="PTHR21541:SF3">
    <property type="entry name" value="STRUCTURE-SPECIFIC ENDONUCLEASE SUBUNIT SLX4"/>
    <property type="match status" value="1"/>
</dbReference>
<dbReference type="PANTHER" id="PTHR21541">
    <property type="entry name" value="BTB POZ DOMAIN CONTAINING 12"/>
    <property type="match status" value="1"/>
</dbReference>
<dbReference type="OrthoDB" id="5576441at2759"/>
<proteinExistence type="predicted"/>
<gene>
    <name evidence="1" type="ORF">FCALED_LOCUS4589</name>
</gene>
<organism evidence="1 2">
    <name type="scientific">Funneliformis caledonium</name>
    <dbReference type="NCBI Taxonomy" id="1117310"/>
    <lineage>
        <taxon>Eukaryota</taxon>
        <taxon>Fungi</taxon>
        <taxon>Fungi incertae sedis</taxon>
        <taxon>Mucoromycota</taxon>
        <taxon>Glomeromycotina</taxon>
        <taxon>Glomeromycetes</taxon>
        <taxon>Glomerales</taxon>
        <taxon>Glomeraceae</taxon>
        <taxon>Funneliformis</taxon>
    </lineage>
</organism>
<reference evidence="1" key="1">
    <citation type="submission" date="2021-06" db="EMBL/GenBank/DDBJ databases">
        <authorList>
            <person name="Kallberg Y."/>
            <person name="Tangrot J."/>
            <person name="Rosling A."/>
        </authorList>
    </citation>
    <scope>NUCLEOTIDE SEQUENCE</scope>
    <source>
        <strain evidence="1">UK204</strain>
    </source>
</reference>